<evidence type="ECO:0000256" key="11">
    <source>
        <dbReference type="RuleBase" id="RU003783"/>
    </source>
</evidence>
<organism evidence="14 15">
    <name type="scientific">Candidatus Phytoplasma melaleucae</name>
    <dbReference type="NCBI Taxonomy" id="2982630"/>
    <lineage>
        <taxon>Bacteria</taxon>
        <taxon>Bacillati</taxon>
        <taxon>Mycoplasmatota</taxon>
        <taxon>Mollicutes</taxon>
        <taxon>Acholeplasmatales</taxon>
        <taxon>Acholeplasmataceae</taxon>
        <taxon>Candidatus Phytoplasma</taxon>
    </lineage>
</organism>
<reference evidence="14 15" key="1">
    <citation type="journal article" date="2023" name="Int. J. Syst. Evol. Microbiol.">
        <title>The observation of taxonomic boundaries for the 16SrII and 16SrXXV phytoplasmas using genome-based delimitation.</title>
        <authorList>
            <person name="Rodrigues Jardim B."/>
            <person name="Tran-Nguyen L.T.T."/>
            <person name="Gambley C."/>
            <person name="Al-Sadi A.M."/>
            <person name="Al-Subhi A.M."/>
            <person name="Foissac X."/>
            <person name="Salar P."/>
            <person name="Cai H."/>
            <person name="Yang J.Y."/>
            <person name="Davis R."/>
            <person name="Jones L."/>
            <person name="Rodoni B."/>
            <person name="Constable F.E."/>
        </authorList>
    </citation>
    <scope>NUCLEOTIDE SEQUENCE [LARGE SCALE GENOMIC DNA]</scope>
    <source>
        <strain evidence="14">BAWM-155c</strain>
    </source>
</reference>
<dbReference type="RefSeq" id="WP_304515275.1">
    <property type="nucleotide sequence ID" value="NZ_JAOSID010000003.1"/>
</dbReference>
<accession>A0ABT9DDD9</accession>
<dbReference type="CDD" id="cd02019">
    <property type="entry name" value="NK"/>
    <property type="match status" value="1"/>
</dbReference>
<evidence type="ECO:0000256" key="10">
    <source>
        <dbReference type="HAMAP-Rule" id="MF_00185"/>
    </source>
</evidence>
<keyword evidence="4 10" id="KW-0808">Transferase</keyword>
<name>A0ABT9DDD9_9MOLU</name>
<feature type="binding site" evidence="10">
    <location>
        <begin position="9"/>
        <end position="16"/>
    </location>
    <ligand>
        <name>ATP</name>
        <dbReference type="ChEBI" id="CHEBI:30616"/>
    </ligand>
</feature>
<proteinExistence type="inferred from homology"/>
<evidence type="ECO:0000256" key="13">
    <source>
        <dbReference type="RuleBase" id="RU003785"/>
    </source>
</evidence>
<dbReference type="Gene3D" id="3.40.50.300">
    <property type="entry name" value="P-loop containing nucleotide triphosphate hydrolases"/>
    <property type="match status" value="1"/>
</dbReference>
<dbReference type="GO" id="GO:0052381">
    <property type="term" value="F:tRNA dimethylallyltransferase activity"/>
    <property type="evidence" value="ECO:0007669"/>
    <property type="project" value="UniProtKB-EC"/>
</dbReference>
<dbReference type="PANTHER" id="PTHR11088:SF60">
    <property type="entry name" value="TRNA DIMETHYLALLYLTRANSFERASE"/>
    <property type="match status" value="1"/>
</dbReference>
<comment type="cofactor">
    <cofactor evidence="1 10">
        <name>Mg(2+)</name>
        <dbReference type="ChEBI" id="CHEBI:18420"/>
    </cofactor>
</comment>
<protein>
    <recommendedName>
        <fullName evidence="10">tRNA dimethylallyltransferase</fullName>
        <ecNumber evidence="10">2.5.1.75</ecNumber>
    </recommendedName>
    <alternativeName>
        <fullName evidence="10">Dimethylallyl diphosphate:tRNA dimethylallyltransferase</fullName>
        <shortName evidence="10">DMAPP:tRNA dimethylallyltransferase</shortName>
        <shortName evidence="10">DMATase</shortName>
    </alternativeName>
    <alternativeName>
        <fullName evidence="10">Isopentenyl-diphosphate:tRNA isopentenyltransferase</fullName>
        <shortName evidence="10">IPP transferase</shortName>
        <shortName evidence="10">IPPT</shortName>
        <shortName evidence="10">IPTase</shortName>
    </alternativeName>
</protein>
<keyword evidence="7 10" id="KW-0067">ATP-binding</keyword>
<evidence type="ECO:0000313" key="15">
    <source>
        <dbReference type="Proteomes" id="UP001172036"/>
    </source>
</evidence>
<evidence type="ECO:0000256" key="1">
    <source>
        <dbReference type="ARBA" id="ARBA00001946"/>
    </source>
</evidence>
<dbReference type="EMBL" id="JAOSID010000003">
    <property type="protein sequence ID" value="MDO8168072.1"/>
    <property type="molecule type" value="Genomic_DNA"/>
</dbReference>
<dbReference type="EC" id="2.5.1.75" evidence="10"/>
<dbReference type="Pfam" id="PF01715">
    <property type="entry name" value="IPPT"/>
    <property type="match status" value="1"/>
</dbReference>
<comment type="catalytic activity">
    <reaction evidence="9 10 11">
        <text>adenosine(37) in tRNA + dimethylallyl diphosphate = N(6)-dimethylallyladenosine(37) in tRNA + diphosphate</text>
        <dbReference type="Rhea" id="RHEA:26482"/>
        <dbReference type="Rhea" id="RHEA-COMP:10162"/>
        <dbReference type="Rhea" id="RHEA-COMP:10375"/>
        <dbReference type="ChEBI" id="CHEBI:33019"/>
        <dbReference type="ChEBI" id="CHEBI:57623"/>
        <dbReference type="ChEBI" id="CHEBI:74411"/>
        <dbReference type="ChEBI" id="CHEBI:74415"/>
        <dbReference type="EC" id="2.5.1.75"/>
    </reaction>
</comment>
<dbReference type="InterPro" id="IPR039657">
    <property type="entry name" value="Dimethylallyltransferase"/>
</dbReference>
<feature type="binding site" evidence="10">
    <location>
        <begin position="11"/>
        <end position="16"/>
    </location>
    <ligand>
        <name>substrate</name>
    </ligand>
</feature>
<evidence type="ECO:0000256" key="12">
    <source>
        <dbReference type="RuleBase" id="RU003784"/>
    </source>
</evidence>
<comment type="subunit">
    <text evidence="10">Monomer.</text>
</comment>
<feature type="region of interest" description="Interaction with substrate tRNA" evidence="10">
    <location>
        <begin position="34"/>
        <end position="37"/>
    </location>
</feature>
<keyword evidence="5 10" id="KW-0819">tRNA processing</keyword>
<evidence type="ECO:0000313" key="14">
    <source>
        <dbReference type="EMBL" id="MDO8168072.1"/>
    </source>
</evidence>
<dbReference type="PANTHER" id="PTHR11088">
    <property type="entry name" value="TRNA DIMETHYLALLYLTRANSFERASE"/>
    <property type="match status" value="1"/>
</dbReference>
<dbReference type="InterPro" id="IPR018022">
    <property type="entry name" value="IPT"/>
</dbReference>
<sequence length="294" mass="34060">MKKIIVITGPTASGKTDLALKLANIFKGEIINADSVQIYKEFNIGSSKVAIQETQILHHLIDIVTPESDYNIYHYQKDVRKIIQRISIPFLVGGSGLYIKAALFNYELEETANNKIVLNNDKNDKATLEMLNEIKKKDPNLILDEHNPHRIVSAYKQLNQKKLRSQKKGKNLPLFNILTIYLDIEKTILKQRIIIRLENMLKKGLIKEVQNIQKNYPRANLNIIGYREIKNFLDQKITLQKAKELIIKNTLQYAKRQKTWFQNQMKSLIMVDAVCKNLEEETTNIIGNFLKQKD</sequence>
<keyword evidence="8 10" id="KW-0460">Magnesium</keyword>
<dbReference type="HAMAP" id="MF_00185">
    <property type="entry name" value="IPP_trans"/>
    <property type="match status" value="1"/>
</dbReference>
<comment type="function">
    <text evidence="2 10 12">Catalyzes the transfer of a dimethylallyl group onto the adenine at position 37 in tRNAs that read codons beginning with uridine, leading to the formation of N6-(dimethylallyl)adenosine (i(6)A).</text>
</comment>
<comment type="caution">
    <text evidence="10">Lacks conserved residue(s) required for the propagation of feature annotation.</text>
</comment>
<comment type="similarity">
    <text evidence="3 10 13">Belongs to the IPP transferase family.</text>
</comment>
<gene>
    <name evidence="10 14" type="primary">miaA</name>
    <name evidence="14" type="ORF">OC680_01055</name>
</gene>
<dbReference type="SUPFAM" id="SSF52540">
    <property type="entry name" value="P-loop containing nucleoside triphosphate hydrolases"/>
    <property type="match status" value="2"/>
</dbReference>
<feature type="site" description="Interaction with substrate tRNA" evidence="10">
    <location>
        <position position="95"/>
    </location>
</feature>
<dbReference type="Proteomes" id="UP001172036">
    <property type="component" value="Unassembled WGS sequence"/>
</dbReference>
<evidence type="ECO:0000256" key="5">
    <source>
        <dbReference type="ARBA" id="ARBA00022694"/>
    </source>
</evidence>
<dbReference type="NCBIfam" id="TIGR00174">
    <property type="entry name" value="miaA"/>
    <property type="match status" value="1"/>
</dbReference>
<keyword evidence="6 10" id="KW-0547">Nucleotide-binding</keyword>
<evidence type="ECO:0000256" key="9">
    <source>
        <dbReference type="ARBA" id="ARBA00049563"/>
    </source>
</evidence>
<evidence type="ECO:0000256" key="6">
    <source>
        <dbReference type="ARBA" id="ARBA00022741"/>
    </source>
</evidence>
<keyword evidence="15" id="KW-1185">Reference proteome</keyword>
<evidence type="ECO:0000256" key="7">
    <source>
        <dbReference type="ARBA" id="ARBA00022840"/>
    </source>
</evidence>
<evidence type="ECO:0000256" key="8">
    <source>
        <dbReference type="ARBA" id="ARBA00022842"/>
    </source>
</evidence>
<dbReference type="InterPro" id="IPR027417">
    <property type="entry name" value="P-loop_NTPase"/>
</dbReference>
<evidence type="ECO:0000256" key="3">
    <source>
        <dbReference type="ARBA" id="ARBA00005842"/>
    </source>
</evidence>
<evidence type="ECO:0000256" key="4">
    <source>
        <dbReference type="ARBA" id="ARBA00022679"/>
    </source>
</evidence>
<evidence type="ECO:0000256" key="2">
    <source>
        <dbReference type="ARBA" id="ARBA00003213"/>
    </source>
</evidence>
<comment type="caution">
    <text evidence="14">The sequence shown here is derived from an EMBL/GenBank/DDBJ whole genome shotgun (WGS) entry which is preliminary data.</text>
</comment>